<evidence type="ECO:0000313" key="3">
    <source>
        <dbReference type="Proteomes" id="UP001626550"/>
    </source>
</evidence>
<dbReference type="Proteomes" id="UP001626550">
    <property type="component" value="Unassembled WGS sequence"/>
</dbReference>
<comment type="caution">
    <text evidence="2">The sequence shown here is derived from an EMBL/GenBank/DDBJ whole genome shotgun (WGS) entry which is preliminary data.</text>
</comment>
<sequence>MKVSFVFLLVVASVLFLGAQEGEASSKTTLAINTNSPCYNCVQCLAQCHQSCTDKWLKGNRKECSKKCSTNCSSRC</sequence>
<reference evidence="2 3" key="1">
    <citation type="submission" date="2024-11" db="EMBL/GenBank/DDBJ databases">
        <title>Adaptive evolution of stress response genes in parasites aligns with host niche diversity.</title>
        <authorList>
            <person name="Hahn C."/>
            <person name="Resl P."/>
        </authorList>
    </citation>
    <scope>NUCLEOTIDE SEQUENCE [LARGE SCALE GENOMIC DNA]</scope>
    <source>
        <strain evidence="2">EGGRZ-B1_66</strain>
        <tissue evidence="2">Body</tissue>
    </source>
</reference>
<protein>
    <submittedName>
        <fullName evidence="2">Uncharacterized protein</fullName>
    </submittedName>
</protein>
<dbReference type="EMBL" id="JBJKFK010004197">
    <property type="protein sequence ID" value="KAL3309189.1"/>
    <property type="molecule type" value="Genomic_DNA"/>
</dbReference>
<accession>A0ABD2PPL0</accession>
<feature type="signal peptide" evidence="1">
    <location>
        <begin position="1"/>
        <end position="24"/>
    </location>
</feature>
<evidence type="ECO:0000256" key="1">
    <source>
        <dbReference type="SAM" id="SignalP"/>
    </source>
</evidence>
<gene>
    <name evidence="2" type="ORF">Ciccas_012265</name>
</gene>
<organism evidence="2 3">
    <name type="scientific">Cichlidogyrus casuarinus</name>
    <dbReference type="NCBI Taxonomy" id="1844966"/>
    <lineage>
        <taxon>Eukaryota</taxon>
        <taxon>Metazoa</taxon>
        <taxon>Spiralia</taxon>
        <taxon>Lophotrochozoa</taxon>
        <taxon>Platyhelminthes</taxon>
        <taxon>Monogenea</taxon>
        <taxon>Monopisthocotylea</taxon>
        <taxon>Dactylogyridea</taxon>
        <taxon>Ancyrocephalidae</taxon>
        <taxon>Cichlidogyrus</taxon>
    </lineage>
</organism>
<keyword evidence="1" id="KW-0732">Signal</keyword>
<feature type="chain" id="PRO_5044892003" evidence="1">
    <location>
        <begin position="25"/>
        <end position="76"/>
    </location>
</feature>
<keyword evidence="3" id="KW-1185">Reference proteome</keyword>
<proteinExistence type="predicted"/>
<dbReference type="AlphaFoldDB" id="A0ABD2PPL0"/>
<name>A0ABD2PPL0_9PLAT</name>
<evidence type="ECO:0000313" key="2">
    <source>
        <dbReference type="EMBL" id="KAL3309189.1"/>
    </source>
</evidence>